<name>A0A972H4S3_9BACL</name>
<evidence type="ECO:0000313" key="3">
    <source>
        <dbReference type="Proteomes" id="UP000641588"/>
    </source>
</evidence>
<sequence>MKYIPISSKQIAYVSYDAQSSQMHIQFHTGQSHVCNNIDQEQVQRLIQSDNPYDLVMRLTQLQQVSNIQTT</sequence>
<proteinExistence type="predicted"/>
<feature type="domain" description="KTSC" evidence="1">
    <location>
        <begin position="7"/>
        <end position="52"/>
    </location>
</feature>
<accession>A0A972H4S3</accession>
<organism evidence="2 3">
    <name type="scientific">Paenibacillus foliorum</name>
    <dbReference type="NCBI Taxonomy" id="2654974"/>
    <lineage>
        <taxon>Bacteria</taxon>
        <taxon>Bacillati</taxon>
        <taxon>Bacillota</taxon>
        <taxon>Bacilli</taxon>
        <taxon>Bacillales</taxon>
        <taxon>Paenibacillaceae</taxon>
        <taxon>Paenibacillus</taxon>
    </lineage>
</organism>
<reference evidence="2" key="1">
    <citation type="submission" date="2019-10" db="EMBL/GenBank/DDBJ databases">
        <title>Description of Paenibacillus glebae sp. nov.</title>
        <authorList>
            <person name="Carlier A."/>
            <person name="Qi S."/>
        </authorList>
    </citation>
    <scope>NUCLEOTIDE SEQUENCE</scope>
    <source>
        <strain evidence="2">LMG 31456</strain>
    </source>
</reference>
<evidence type="ECO:0000259" key="1">
    <source>
        <dbReference type="Pfam" id="PF13619"/>
    </source>
</evidence>
<keyword evidence="3" id="KW-1185">Reference proteome</keyword>
<dbReference type="Pfam" id="PF13619">
    <property type="entry name" value="KTSC"/>
    <property type="match status" value="1"/>
</dbReference>
<evidence type="ECO:0000313" key="2">
    <source>
        <dbReference type="EMBL" id="NOU96316.1"/>
    </source>
</evidence>
<dbReference type="Proteomes" id="UP000641588">
    <property type="component" value="Unassembled WGS sequence"/>
</dbReference>
<comment type="caution">
    <text evidence="2">The sequence shown here is derived from an EMBL/GenBank/DDBJ whole genome shotgun (WGS) entry which is preliminary data.</text>
</comment>
<protein>
    <submittedName>
        <fullName evidence="2">KTSC domain-containing protein</fullName>
    </submittedName>
</protein>
<dbReference type="AlphaFoldDB" id="A0A972H4S3"/>
<dbReference type="RefSeq" id="WP_171654552.1">
    <property type="nucleotide sequence ID" value="NZ_WHOD01000097.1"/>
</dbReference>
<dbReference type="InterPro" id="IPR025309">
    <property type="entry name" value="KTSC_dom"/>
</dbReference>
<dbReference type="EMBL" id="WHOD01000097">
    <property type="protein sequence ID" value="NOU96316.1"/>
    <property type="molecule type" value="Genomic_DNA"/>
</dbReference>
<gene>
    <name evidence="2" type="ORF">GC093_24310</name>
</gene>